<organism evidence="3 4">
    <name type="scientific">Deinococcus koreensis</name>
    <dbReference type="NCBI Taxonomy" id="2054903"/>
    <lineage>
        <taxon>Bacteria</taxon>
        <taxon>Thermotogati</taxon>
        <taxon>Deinococcota</taxon>
        <taxon>Deinococci</taxon>
        <taxon>Deinococcales</taxon>
        <taxon>Deinococcaceae</taxon>
        <taxon>Deinococcus</taxon>
    </lineage>
</organism>
<proteinExistence type="predicted"/>
<evidence type="ECO:0000256" key="1">
    <source>
        <dbReference type="SAM" id="MobiDB-lite"/>
    </source>
</evidence>
<dbReference type="Proteomes" id="UP000236379">
    <property type="component" value="Unassembled WGS sequence"/>
</dbReference>
<dbReference type="EMBL" id="PPPD01000002">
    <property type="protein sequence ID" value="PNY79661.1"/>
    <property type="molecule type" value="Genomic_DNA"/>
</dbReference>
<gene>
    <name evidence="3" type="ORF">CVO96_16995</name>
</gene>
<feature type="chain" id="PRO_5014446850" evidence="2">
    <location>
        <begin position="24"/>
        <end position="429"/>
    </location>
</feature>
<evidence type="ECO:0000313" key="4">
    <source>
        <dbReference type="Proteomes" id="UP000236379"/>
    </source>
</evidence>
<protein>
    <submittedName>
        <fullName evidence="3">Uncharacterized protein</fullName>
    </submittedName>
</protein>
<reference evidence="3 4" key="1">
    <citation type="submission" date="2018-01" db="EMBL/GenBank/DDBJ databases">
        <title>Deinococcus koreensis sp. nov., a radiation-resistant bacterium isolated from river water.</title>
        <authorList>
            <person name="Choi A."/>
        </authorList>
    </citation>
    <scope>NUCLEOTIDE SEQUENCE [LARGE SCALE GENOMIC DNA]</scope>
    <source>
        <strain evidence="3 4">SJW1-2</strain>
    </source>
</reference>
<comment type="caution">
    <text evidence="3">The sequence shown here is derived from an EMBL/GenBank/DDBJ whole genome shotgun (WGS) entry which is preliminary data.</text>
</comment>
<evidence type="ECO:0000256" key="2">
    <source>
        <dbReference type="SAM" id="SignalP"/>
    </source>
</evidence>
<feature type="signal peptide" evidence="2">
    <location>
        <begin position="1"/>
        <end position="23"/>
    </location>
</feature>
<feature type="compositionally biased region" description="Pro residues" evidence="1">
    <location>
        <begin position="418"/>
        <end position="429"/>
    </location>
</feature>
<sequence length="429" mass="44296">MKQKMMAITAVLVLGAQAQAVTANDLLDGAGKALEAADWTFEDLLNPRAAIDKAIGTVFKSVPNTIVKAGFKDLLVSIKGTNNATQKIQDVLQNGSGSTAFKTMATTNDAIALMLKNPTVAGYVESASQKITGAYRELGQSVQSDANAMPADASLQGGQTKNLGIKIGGAQAVAQTEASTRAAVTTGHYEAQAEDLVTQATDEKAQALNKTMSDQVKKAGKKLLKDTSEAVSTRAVVQSLNMAVASLMTQEQFGNEQIQARLNLMLKQGAITNTQLGDIVRELRKEGDAAAAQRNQNLRDSQAQIIALGRSTQAAANNATATMDIASDGAAGASSALTITNGKPKGTDYSIGLPPGEITKDPDPESATPTGSEPYGPVPTSPGTADPAPATQDTAGAPVPIPVPTPKTQEIPGAPVTIPVPPPKNEALF</sequence>
<name>A0A2K3USZ4_9DEIO</name>
<dbReference type="RefSeq" id="WP_103313645.1">
    <property type="nucleotide sequence ID" value="NZ_PPPD01000002.1"/>
</dbReference>
<evidence type="ECO:0000313" key="3">
    <source>
        <dbReference type="EMBL" id="PNY79661.1"/>
    </source>
</evidence>
<feature type="region of interest" description="Disordered" evidence="1">
    <location>
        <begin position="339"/>
        <end position="429"/>
    </location>
</feature>
<keyword evidence="2" id="KW-0732">Signal</keyword>
<feature type="compositionally biased region" description="Low complexity" evidence="1">
    <location>
        <begin position="382"/>
        <end position="398"/>
    </location>
</feature>
<accession>A0A2K3USZ4</accession>
<dbReference type="AlphaFoldDB" id="A0A2K3USZ4"/>
<keyword evidence="4" id="KW-1185">Reference proteome</keyword>